<protein>
    <recommendedName>
        <fullName evidence="2">Imelysin-like domain-containing protein</fullName>
    </recommendedName>
</protein>
<sequence>MAAVPAMLALGQAKPANALSSSDENRLRTGYKNLNYLLENWDKETTKCNAAGGCVRTPDNIRYYLGMRSTTDPLFQVEKLFIKAGADIDGEDGERFEDALNEWNRHVEQANIMAYTSSWGEANPGGGQDRINQFATKAFNEVQLARDALGTMVDVLNVSL</sequence>
<accession>A0A7R9U856</accession>
<evidence type="ECO:0008006" key="2">
    <source>
        <dbReference type="Google" id="ProtNLM"/>
    </source>
</evidence>
<dbReference type="AlphaFoldDB" id="A0A7R9U856"/>
<reference evidence="1" key="1">
    <citation type="submission" date="2021-01" db="EMBL/GenBank/DDBJ databases">
        <authorList>
            <person name="Corre E."/>
            <person name="Pelletier E."/>
            <person name="Niang G."/>
            <person name="Scheremetjew M."/>
            <person name="Finn R."/>
            <person name="Kale V."/>
            <person name="Holt S."/>
            <person name="Cochrane G."/>
            <person name="Meng A."/>
            <person name="Brown T."/>
            <person name="Cohen L."/>
        </authorList>
    </citation>
    <scope>NUCLEOTIDE SEQUENCE</scope>
    <source>
        <strain evidence="1">CCMP2078</strain>
    </source>
</reference>
<organism evidence="1">
    <name type="scientific">Pinguiococcus pyrenoidosus</name>
    <dbReference type="NCBI Taxonomy" id="172671"/>
    <lineage>
        <taxon>Eukaryota</taxon>
        <taxon>Sar</taxon>
        <taxon>Stramenopiles</taxon>
        <taxon>Ochrophyta</taxon>
        <taxon>Pinguiophyceae</taxon>
        <taxon>Pinguiochrysidales</taxon>
        <taxon>Pinguiochrysidaceae</taxon>
        <taxon>Pinguiococcus</taxon>
    </lineage>
</organism>
<evidence type="ECO:0000313" key="1">
    <source>
        <dbReference type="EMBL" id="CAD8257910.1"/>
    </source>
</evidence>
<proteinExistence type="predicted"/>
<dbReference type="EMBL" id="HBEA01009636">
    <property type="protein sequence ID" value="CAD8257910.1"/>
    <property type="molecule type" value="Transcribed_RNA"/>
</dbReference>
<name>A0A7R9U856_9STRA</name>
<gene>
    <name evidence="1" type="ORF">PPYR1160_LOCUS7411</name>
</gene>